<accession>A0A8H3FZA8</accession>
<evidence type="ECO:0000313" key="2">
    <source>
        <dbReference type="EMBL" id="CAF9931742.1"/>
    </source>
</evidence>
<name>A0A8H3FZA8_9LECA</name>
<keyword evidence="3" id="KW-1185">Reference proteome</keyword>
<dbReference type="Proteomes" id="UP000664521">
    <property type="component" value="Unassembled WGS sequence"/>
</dbReference>
<evidence type="ECO:0000313" key="3">
    <source>
        <dbReference type="Proteomes" id="UP000664521"/>
    </source>
</evidence>
<reference evidence="2" key="1">
    <citation type="submission" date="2021-03" db="EMBL/GenBank/DDBJ databases">
        <authorList>
            <person name="Tagirdzhanova G."/>
        </authorList>
    </citation>
    <scope>NUCLEOTIDE SEQUENCE</scope>
</reference>
<dbReference type="EMBL" id="CAJPDS010000060">
    <property type="protein sequence ID" value="CAF9931742.1"/>
    <property type="molecule type" value="Genomic_DNA"/>
</dbReference>
<comment type="caution">
    <text evidence="2">The sequence shown here is derived from an EMBL/GenBank/DDBJ whole genome shotgun (WGS) entry which is preliminary data.</text>
</comment>
<dbReference type="OrthoDB" id="537467at2759"/>
<dbReference type="Gene3D" id="2.10.10.90">
    <property type="match status" value="1"/>
</dbReference>
<organism evidence="2 3">
    <name type="scientific">Heterodermia speciosa</name>
    <dbReference type="NCBI Taxonomy" id="116794"/>
    <lineage>
        <taxon>Eukaryota</taxon>
        <taxon>Fungi</taxon>
        <taxon>Dikarya</taxon>
        <taxon>Ascomycota</taxon>
        <taxon>Pezizomycotina</taxon>
        <taxon>Lecanoromycetes</taxon>
        <taxon>OSLEUM clade</taxon>
        <taxon>Lecanoromycetidae</taxon>
        <taxon>Caliciales</taxon>
        <taxon>Physciaceae</taxon>
        <taxon>Heterodermia</taxon>
    </lineage>
</organism>
<proteinExistence type="predicted"/>
<evidence type="ECO:0000256" key="1">
    <source>
        <dbReference type="SAM" id="MobiDB-lite"/>
    </source>
</evidence>
<feature type="region of interest" description="Disordered" evidence="1">
    <location>
        <begin position="1"/>
        <end position="30"/>
    </location>
</feature>
<feature type="compositionally biased region" description="Polar residues" evidence="1">
    <location>
        <begin position="8"/>
        <end position="27"/>
    </location>
</feature>
<gene>
    <name evidence="2" type="ORF">HETSPECPRED_008183</name>
</gene>
<protein>
    <submittedName>
        <fullName evidence="2">Uncharacterized protein</fullName>
    </submittedName>
</protein>
<sequence>MDDPEQESIGSPSATTKKASKRSNSPSSHRKPCDLCYKMCDVLVRCRIDETLIWHLVCTSKCWKQVSGGEIDGGPGKSYYQYGGMWKNKLAGVSAKKPKQKKNSLIREWNKYGIRYVMNDKVKHAGTIWVCRRSHKSSETTIPDLGCTYWKEYEKVPDEPSDAENLHVDT</sequence>
<dbReference type="AlphaFoldDB" id="A0A8H3FZA8"/>